<evidence type="ECO:0000256" key="5">
    <source>
        <dbReference type="ARBA" id="ARBA00023239"/>
    </source>
</evidence>
<evidence type="ECO:0000256" key="6">
    <source>
        <dbReference type="PIRSR" id="PIRSR602129-50"/>
    </source>
</evidence>
<dbReference type="GO" id="GO:0019752">
    <property type="term" value="P:carboxylic acid metabolic process"/>
    <property type="evidence" value="ECO:0007669"/>
    <property type="project" value="InterPro"/>
</dbReference>
<proteinExistence type="inferred from homology"/>
<evidence type="ECO:0000256" key="7">
    <source>
        <dbReference type="RuleBase" id="RU000382"/>
    </source>
</evidence>
<keyword evidence="5 7" id="KW-0456">Lyase</keyword>
<organism evidence="8 9">
    <name type="scientific">Lasallia pustulata</name>
    <dbReference type="NCBI Taxonomy" id="136370"/>
    <lineage>
        <taxon>Eukaryota</taxon>
        <taxon>Fungi</taxon>
        <taxon>Dikarya</taxon>
        <taxon>Ascomycota</taxon>
        <taxon>Pezizomycotina</taxon>
        <taxon>Lecanoromycetes</taxon>
        <taxon>OSLEUM clade</taxon>
        <taxon>Umbilicariomycetidae</taxon>
        <taxon>Umbilicariales</taxon>
        <taxon>Umbilicariaceae</taxon>
        <taxon>Lasallia</taxon>
    </lineage>
</organism>
<dbReference type="GO" id="GO:0016740">
    <property type="term" value="F:transferase activity"/>
    <property type="evidence" value="ECO:0007669"/>
    <property type="project" value="UniProtKB-KW"/>
</dbReference>
<dbReference type="GO" id="GO:0005737">
    <property type="term" value="C:cytoplasm"/>
    <property type="evidence" value="ECO:0007669"/>
    <property type="project" value="TreeGrafter"/>
</dbReference>
<reference evidence="9" key="1">
    <citation type="submission" date="2017-03" db="EMBL/GenBank/DDBJ databases">
        <authorList>
            <person name="Sharma R."/>
            <person name="Thines M."/>
        </authorList>
    </citation>
    <scope>NUCLEOTIDE SEQUENCE [LARGE SCALE GENOMIC DNA]</scope>
</reference>
<dbReference type="Gene3D" id="3.40.640.10">
    <property type="entry name" value="Type I PLP-dependent aspartate aminotransferase-like (Major domain)"/>
    <property type="match status" value="1"/>
</dbReference>
<keyword evidence="4 6" id="KW-0663">Pyridoxal phosphate</keyword>
<accession>A0A1W5D0K0</accession>
<dbReference type="Proteomes" id="UP000192927">
    <property type="component" value="Unassembled WGS sequence"/>
</dbReference>
<evidence type="ECO:0000256" key="2">
    <source>
        <dbReference type="ARBA" id="ARBA00009533"/>
    </source>
</evidence>
<evidence type="ECO:0000313" key="8">
    <source>
        <dbReference type="EMBL" id="SLM36545.1"/>
    </source>
</evidence>
<protein>
    <submittedName>
        <fullName evidence="8">Plp-dependent transferase</fullName>
    </submittedName>
</protein>
<keyword evidence="8" id="KW-0808">Transferase</keyword>
<dbReference type="InterPro" id="IPR002129">
    <property type="entry name" value="PyrdxlP-dep_de-COase"/>
</dbReference>
<evidence type="ECO:0000256" key="1">
    <source>
        <dbReference type="ARBA" id="ARBA00001933"/>
    </source>
</evidence>
<sequence>MSTNAASLPNRSSNKQPVLHRADDVSALLEAVQSLLIPFIRAADEDAATKGIGHGLQVNGGGPRTALVEHHKPAKLTQLLDFQLPDAGKGREGLLASLEKILQYSVNTWDQGFLDKLYASTDAVGIASELILAVLNTNVHVYQVSPALTIIEKTTTRALANLFGLTGAHAGGISVQGGSASNTTSIVIARNTLYPDTKTQGNSAGGRKLILFTSAHGHYSIEKAAQMLGFGSSAVWSIPVDSSGRMIPSELESQILLARSSGHTPFFVNATAGTTVLGSYDPIPPLSALCTAHHLWLHLDASWGGPAIFSPTHAPKLTGSHLANSIAINPHKMLGVPLTCSFLLAADLRQFHAANTLPASYLFHPDPHPSPHADTYDLADLTLQCGRRADSLKLALGWIFHGKAGYAAHVDAAFATAAYLSAQIAARYPHDLKLVSADPPPCLQVCFYYAPGGRLCPEAAGNSKATEGIAKELVARGFMVDYAEGERGRFFRVVVNRETRRGTVDGLLRAVVEAGREGLERVHPGVGG</sequence>
<dbReference type="GO" id="GO:0030170">
    <property type="term" value="F:pyridoxal phosphate binding"/>
    <property type="evidence" value="ECO:0007669"/>
    <property type="project" value="InterPro"/>
</dbReference>
<dbReference type="SUPFAM" id="SSF53383">
    <property type="entry name" value="PLP-dependent transferases"/>
    <property type="match status" value="1"/>
</dbReference>
<name>A0A1W5D0K0_9LECA</name>
<dbReference type="AlphaFoldDB" id="A0A1W5D0K0"/>
<dbReference type="Pfam" id="PF00282">
    <property type="entry name" value="Pyridoxal_deC"/>
    <property type="match status" value="1"/>
</dbReference>
<evidence type="ECO:0000256" key="3">
    <source>
        <dbReference type="ARBA" id="ARBA00022793"/>
    </source>
</evidence>
<evidence type="ECO:0000256" key="4">
    <source>
        <dbReference type="ARBA" id="ARBA00022898"/>
    </source>
</evidence>
<dbReference type="GO" id="GO:0016831">
    <property type="term" value="F:carboxy-lyase activity"/>
    <property type="evidence" value="ECO:0007669"/>
    <property type="project" value="UniProtKB-KW"/>
</dbReference>
<dbReference type="EMBL" id="FWEW01001107">
    <property type="protein sequence ID" value="SLM36545.1"/>
    <property type="molecule type" value="Genomic_DNA"/>
</dbReference>
<evidence type="ECO:0000313" key="9">
    <source>
        <dbReference type="Proteomes" id="UP000192927"/>
    </source>
</evidence>
<keyword evidence="3" id="KW-0210">Decarboxylase</keyword>
<dbReference type="InterPro" id="IPR015424">
    <property type="entry name" value="PyrdxlP-dep_Trfase"/>
</dbReference>
<dbReference type="PANTHER" id="PTHR45677:SF8">
    <property type="entry name" value="CYSTEINE SULFINIC ACID DECARBOXYLASE"/>
    <property type="match status" value="1"/>
</dbReference>
<keyword evidence="9" id="KW-1185">Reference proteome</keyword>
<dbReference type="InterPro" id="IPR015421">
    <property type="entry name" value="PyrdxlP-dep_Trfase_major"/>
</dbReference>
<comment type="similarity">
    <text evidence="2 7">Belongs to the group II decarboxylase family.</text>
</comment>
<dbReference type="PANTHER" id="PTHR45677">
    <property type="entry name" value="GLUTAMATE DECARBOXYLASE-RELATED"/>
    <property type="match status" value="1"/>
</dbReference>
<comment type="cofactor">
    <cofactor evidence="1 6 7">
        <name>pyridoxal 5'-phosphate</name>
        <dbReference type="ChEBI" id="CHEBI:597326"/>
    </cofactor>
</comment>
<dbReference type="Gene3D" id="3.90.1150.170">
    <property type="match status" value="1"/>
</dbReference>
<feature type="modified residue" description="N6-(pyridoxal phosphate)lysine" evidence="6">
    <location>
        <position position="332"/>
    </location>
</feature>